<organism evidence="8 9">
    <name type="scientific">Massilia haematophila</name>
    <dbReference type="NCBI Taxonomy" id="457923"/>
    <lineage>
        <taxon>Bacteria</taxon>
        <taxon>Pseudomonadati</taxon>
        <taxon>Pseudomonadota</taxon>
        <taxon>Betaproteobacteria</taxon>
        <taxon>Burkholderiales</taxon>
        <taxon>Oxalobacteraceae</taxon>
        <taxon>Telluria group</taxon>
        <taxon>Massilia</taxon>
    </lineage>
</organism>
<dbReference type="CDD" id="cd07185">
    <property type="entry name" value="OmpA_C-like"/>
    <property type="match status" value="1"/>
</dbReference>
<evidence type="ECO:0000256" key="2">
    <source>
        <dbReference type="ARBA" id="ARBA00023136"/>
    </source>
</evidence>
<dbReference type="EMBL" id="JBHRVV010000001">
    <property type="protein sequence ID" value="MFC3458027.1"/>
    <property type="molecule type" value="Genomic_DNA"/>
</dbReference>
<dbReference type="InterPro" id="IPR006664">
    <property type="entry name" value="OMP_bac"/>
</dbReference>
<comment type="caution">
    <text evidence="8">The sequence shown here is derived from an EMBL/GenBank/DDBJ whole genome shotgun (WGS) entry which is preliminary data.</text>
</comment>
<dbReference type="Pfam" id="PF00691">
    <property type="entry name" value="OmpA"/>
    <property type="match status" value="1"/>
</dbReference>
<evidence type="ECO:0000313" key="8">
    <source>
        <dbReference type="EMBL" id="MFC3458027.1"/>
    </source>
</evidence>
<dbReference type="InterPro" id="IPR036737">
    <property type="entry name" value="OmpA-like_sf"/>
</dbReference>
<dbReference type="SUPFAM" id="SSF103088">
    <property type="entry name" value="OmpA-like"/>
    <property type="match status" value="1"/>
</dbReference>
<feature type="domain" description="OmpA-like" evidence="7">
    <location>
        <begin position="132"/>
        <end position="249"/>
    </location>
</feature>
<dbReference type="Pfam" id="PF14346">
    <property type="entry name" value="DUF4398"/>
    <property type="match status" value="1"/>
</dbReference>
<protein>
    <submittedName>
        <fullName evidence="8">OmpA family protein</fullName>
    </submittedName>
</protein>
<comment type="subcellular location">
    <subcellularLocation>
        <location evidence="1">Cell outer membrane</location>
    </subcellularLocation>
</comment>
<feature type="compositionally biased region" description="Low complexity" evidence="5">
    <location>
        <begin position="250"/>
        <end position="266"/>
    </location>
</feature>
<dbReference type="Gene3D" id="3.30.1330.60">
    <property type="entry name" value="OmpA-like domain"/>
    <property type="match status" value="1"/>
</dbReference>
<feature type="signal peptide" evidence="6">
    <location>
        <begin position="1"/>
        <end position="22"/>
    </location>
</feature>
<evidence type="ECO:0000256" key="4">
    <source>
        <dbReference type="PROSITE-ProRule" id="PRU00473"/>
    </source>
</evidence>
<dbReference type="InterPro" id="IPR006665">
    <property type="entry name" value="OmpA-like"/>
</dbReference>
<dbReference type="PROSITE" id="PS51257">
    <property type="entry name" value="PROKAR_LIPOPROTEIN"/>
    <property type="match status" value="1"/>
</dbReference>
<evidence type="ECO:0000256" key="3">
    <source>
        <dbReference type="ARBA" id="ARBA00023237"/>
    </source>
</evidence>
<proteinExistence type="predicted"/>
<keyword evidence="3" id="KW-0998">Cell outer membrane</keyword>
<dbReference type="PROSITE" id="PS51123">
    <property type="entry name" value="OMPA_2"/>
    <property type="match status" value="1"/>
</dbReference>
<evidence type="ECO:0000313" key="9">
    <source>
        <dbReference type="Proteomes" id="UP001595665"/>
    </source>
</evidence>
<reference evidence="9" key="1">
    <citation type="journal article" date="2019" name="Int. J. Syst. Evol. Microbiol.">
        <title>The Global Catalogue of Microorganisms (GCM) 10K type strain sequencing project: providing services to taxonomists for standard genome sequencing and annotation.</title>
        <authorList>
            <consortium name="The Broad Institute Genomics Platform"/>
            <consortium name="The Broad Institute Genome Sequencing Center for Infectious Disease"/>
            <person name="Wu L."/>
            <person name="Ma J."/>
        </authorList>
    </citation>
    <scope>NUCLEOTIDE SEQUENCE [LARGE SCALE GENOMIC DNA]</scope>
    <source>
        <strain evidence="9">CCM 7480</strain>
    </source>
</reference>
<evidence type="ECO:0000256" key="6">
    <source>
        <dbReference type="SAM" id="SignalP"/>
    </source>
</evidence>
<keyword evidence="6" id="KW-0732">Signal</keyword>
<feature type="chain" id="PRO_5045652271" evidence="6">
    <location>
        <begin position="23"/>
        <end position="273"/>
    </location>
</feature>
<evidence type="ECO:0000256" key="1">
    <source>
        <dbReference type="ARBA" id="ARBA00004442"/>
    </source>
</evidence>
<keyword evidence="2 4" id="KW-0472">Membrane</keyword>
<sequence>MKHIIRSSSGALLVAMIAAGCASRPPASEVAAAETAIGNATQVVERAGADPHVTQYAGTELDRANGSLDEARTAWNKHHDLKATTHLAYVAQQRAATAEHLANARAAEDNVKLAAVERDKAVAMAAAERRVRPTRELMQQALTSFRTGSARLPSKANEAINELAVNLRNHPEQMVVIEGHTDNVGNPVYNQKLAMQRAEAVRSALIRRGVDSSRITLRSLGEDTPIASNDTRTGRSENRRAQVIVGDMEGTAMGSSQGGATASGAGRPEPGKH</sequence>
<evidence type="ECO:0000259" key="7">
    <source>
        <dbReference type="PROSITE" id="PS51123"/>
    </source>
</evidence>
<dbReference type="PRINTS" id="PR01021">
    <property type="entry name" value="OMPADOMAIN"/>
</dbReference>
<dbReference type="PANTHER" id="PTHR30329:SF21">
    <property type="entry name" value="LIPOPROTEIN YIAD-RELATED"/>
    <property type="match status" value="1"/>
</dbReference>
<dbReference type="RefSeq" id="WP_379734426.1">
    <property type="nucleotide sequence ID" value="NZ_JBHRVV010000001.1"/>
</dbReference>
<keyword evidence="9" id="KW-1185">Reference proteome</keyword>
<feature type="region of interest" description="Disordered" evidence="5">
    <location>
        <begin position="247"/>
        <end position="273"/>
    </location>
</feature>
<dbReference type="PANTHER" id="PTHR30329">
    <property type="entry name" value="STATOR ELEMENT OF FLAGELLAR MOTOR COMPLEX"/>
    <property type="match status" value="1"/>
</dbReference>
<accession>A0ABV7PJH0</accession>
<dbReference type="Proteomes" id="UP001595665">
    <property type="component" value="Unassembled WGS sequence"/>
</dbReference>
<evidence type="ECO:0000256" key="5">
    <source>
        <dbReference type="SAM" id="MobiDB-lite"/>
    </source>
</evidence>
<dbReference type="InterPro" id="IPR025511">
    <property type="entry name" value="DUF4398"/>
</dbReference>
<name>A0ABV7PJH0_9BURK</name>
<dbReference type="InterPro" id="IPR050330">
    <property type="entry name" value="Bact_OuterMem_StrucFunc"/>
</dbReference>
<gene>
    <name evidence="8" type="ORF">ACFOPH_07160</name>
</gene>